<evidence type="ECO:0000256" key="10">
    <source>
        <dbReference type="PROSITE-ProRule" id="PRU00042"/>
    </source>
</evidence>
<dbReference type="InterPro" id="IPR022755">
    <property type="entry name" value="Znf_C2H2_jaz"/>
</dbReference>
<evidence type="ECO:0000256" key="3">
    <source>
        <dbReference type="ARBA" id="ARBA00022737"/>
    </source>
</evidence>
<feature type="domain" description="C2H2-type" evidence="12">
    <location>
        <begin position="153"/>
        <end position="180"/>
    </location>
</feature>
<feature type="compositionally biased region" description="Acidic residues" evidence="11">
    <location>
        <begin position="366"/>
        <end position="376"/>
    </location>
</feature>
<evidence type="ECO:0000256" key="6">
    <source>
        <dbReference type="ARBA" id="ARBA00023015"/>
    </source>
</evidence>
<evidence type="ECO:0000256" key="4">
    <source>
        <dbReference type="ARBA" id="ARBA00022771"/>
    </source>
</evidence>
<dbReference type="GO" id="GO:0000981">
    <property type="term" value="F:DNA-binding transcription factor activity, RNA polymerase II-specific"/>
    <property type="evidence" value="ECO:0007669"/>
    <property type="project" value="TreeGrafter"/>
</dbReference>
<evidence type="ECO:0000313" key="14">
    <source>
        <dbReference type="Proteomes" id="UP000683360"/>
    </source>
</evidence>
<dbReference type="Proteomes" id="UP000683360">
    <property type="component" value="Unassembled WGS sequence"/>
</dbReference>
<reference evidence="13" key="1">
    <citation type="submission" date="2021-03" db="EMBL/GenBank/DDBJ databases">
        <authorList>
            <person name="Bekaert M."/>
        </authorList>
    </citation>
    <scope>NUCLEOTIDE SEQUENCE</scope>
</reference>
<dbReference type="GO" id="GO:0008270">
    <property type="term" value="F:zinc ion binding"/>
    <property type="evidence" value="ECO:0007669"/>
    <property type="project" value="UniProtKB-KW"/>
</dbReference>
<dbReference type="GO" id="GO:0005694">
    <property type="term" value="C:chromosome"/>
    <property type="evidence" value="ECO:0007669"/>
    <property type="project" value="UniProtKB-ARBA"/>
</dbReference>
<feature type="domain" description="C2H2-type" evidence="12">
    <location>
        <begin position="210"/>
        <end position="237"/>
    </location>
</feature>
<gene>
    <name evidence="13" type="ORF">MEDL_64092</name>
</gene>
<dbReference type="PANTHER" id="PTHR24384:SF189">
    <property type="entry name" value="C2H2-TYPE DOMAIN-CONTAINING PROTEIN-RELATED"/>
    <property type="match status" value="1"/>
</dbReference>
<dbReference type="SMART" id="SM00355">
    <property type="entry name" value="ZnF_C2H2"/>
    <property type="match status" value="9"/>
</dbReference>
<evidence type="ECO:0000259" key="12">
    <source>
        <dbReference type="PROSITE" id="PS50157"/>
    </source>
</evidence>
<keyword evidence="4 10" id="KW-0863">Zinc-finger</keyword>
<keyword evidence="3" id="KW-0677">Repeat</keyword>
<evidence type="ECO:0000256" key="9">
    <source>
        <dbReference type="ARBA" id="ARBA00023242"/>
    </source>
</evidence>
<dbReference type="EMBL" id="CAJPWZ010003121">
    <property type="protein sequence ID" value="CAG2252484.1"/>
    <property type="molecule type" value="Genomic_DNA"/>
</dbReference>
<dbReference type="PANTHER" id="PTHR24384">
    <property type="entry name" value="FINGER PUTATIVE TRANSCRIPTION FACTOR FAMILY-RELATED"/>
    <property type="match status" value="1"/>
</dbReference>
<feature type="domain" description="C2H2-type" evidence="12">
    <location>
        <begin position="39"/>
        <end position="66"/>
    </location>
</feature>
<evidence type="ECO:0000256" key="11">
    <source>
        <dbReference type="SAM" id="MobiDB-lite"/>
    </source>
</evidence>
<sequence length="383" mass="45226">MHENLLNIPSYTNAIKECQTDNDSKSRNKNKTYKPKDRVVCKLCGKSFGRPSELRRHSVIHTGERNHKCEECDKVFTQRYHLIRHVKNVHKKELENLVCGICNDTFNSEYLLKRHVTRHGVMTYACEVCRKEFKTKRQMKEHILSLHAGVKPFKCDQCDKMFTRKYHLERHLMMHAGTKDYQCEYCGKEFSTKGNLLSHVRRVHLQIKEYTCGVCQKGFFSPKDLQTHFKTHTGEKPYQCDICLKKFTEKSNMEWHLRIHSGERPYQCEYCEKTYTRMPHLLRHRKEGLCALRALRFKHSKKLNDMIMDEVEKDPNFLTSRDKNSELTSDSDTENIYTAEKITDDEESNVELSSLVRHSNSKSNETDSESTYDDYSSDEHMEV</sequence>
<dbReference type="Pfam" id="PF00096">
    <property type="entry name" value="zf-C2H2"/>
    <property type="match status" value="6"/>
</dbReference>
<dbReference type="InterPro" id="IPR050752">
    <property type="entry name" value="C2H2-ZF_domain"/>
</dbReference>
<feature type="compositionally biased region" description="Polar residues" evidence="11">
    <location>
        <begin position="350"/>
        <end position="363"/>
    </location>
</feature>
<keyword evidence="14" id="KW-1185">Reference proteome</keyword>
<comment type="subcellular location">
    <subcellularLocation>
        <location evidence="1">Nucleus</location>
    </subcellularLocation>
</comment>
<evidence type="ECO:0000256" key="5">
    <source>
        <dbReference type="ARBA" id="ARBA00022833"/>
    </source>
</evidence>
<feature type="domain" description="C2H2-type" evidence="12">
    <location>
        <begin position="124"/>
        <end position="152"/>
    </location>
</feature>
<dbReference type="FunFam" id="3.30.160.60:FF:000710">
    <property type="entry name" value="Zinc finger protein 768"/>
    <property type="match status" value="1"/>
</dbReference>
<dbReference type="SUPFAM" id="SSF57667">
    <property type="entry name" value="beta-beta-alpha zinc fingers"/>
    <property type="match status" value="4"/>
</dbReference>
<dbReference type="InterPro" id="IPR013087">
    <property type="entry name" value="Znf_C2H2_type"/>
</dbReference>
<dbReference type="PROSITE" id="PS50157">
    <property type="entry name" value="ZINC_FINGER_C2H2_2"/>
    <property type="match status" value="8"/>
</dbReference>
<evidence type="ECO:0000256" key="2">
    <source>
        <dbReference type="ARBA" id="ARBA00022723"/>
    </source>
</evidence>
<evidence type="ECO:0000256" key="7">
    <source>
        <dbReference type="ARBA" id="ARBA00023125"/>
    </source>
</evidence>
<protein>
    <submittedName>
        <fullName evidence="13">KRAB</fullName>
    </submittedName>
</protein>
<feature type="domain" description="C2H2-type" evidence="12">
    <location>
        <begin position="67"/>
        <end position="95"/>
    </location>
</feature>
<dbReference type="OrthoDB" id="6591996at2759"/>
<dbReference type="FunFam" id="3.30.160.60:FF:001732">
    <property type="entry name" value="Zgc:162936"/>
    <property type="match status" value="1"/>
</dbReference>
<feature type="domain" description="C2H2-type" evidence="12">
    <location>
        <begin position="266"/>
        <end position="286"/>
    </location>
</feature>
<dbReference type="GO" id="GO:0000978">
    <property type="term" value="F:RNA polymerase II cis-regulatory region sequence-specific DNA binding"/>
    <property type="evidence" value="ECO:0007669"/>
    <property type="project" value="TreeGrafter"/>
</dbReference>
<dbReference type="GO" id="GO:0045893">
    <property type="term" value="P:positive regulation of DNA-templated transcription"/>
    <property type="evidence" value="ECO:0007669"/>
    <property type="project" value="UniProtKB-ARBA"/>
</dbReference>
<evidence type="ECO:0000256" key="8">
    <source>
        <dbReference type="ARBA" id="ARBA00023163"/>
    </source>
</evidence>
<organism evidence="13 14">
    <name type="scientific">Mytilus edulis</name>
    <name type="common">Blue mussel</name>
    <dbReference type="NCBI Taxonomy" id="6550"/>
    <lineage>
        <taxon>Eukaryota</taxon>
        <taxon>Metazoa</taxon>
        <taxon>Spiralia</taxon>
        <taxon>Lophotrochozoa</taxon>
        <taxon>Mollusca</taxon>
        <taxon>Bivalvia</taxon>
        <taxon>Autobranchia</taxon>
        <taxon>Pteriomorphia</taxon>
        <taxon>Mytilida</taxon>
        <taxon>Mytiloidea</taxon>
        <taxon>Mytilidae</taxon>
        <taxon>Mytilinae</taxon>
        <taxon>Mytilus</taxon>
    </lineage>
</organism>
<dbReference type="Pfam" id="PF13894">
    <property type="entry name" value="zf-C2H2_4"/>
    <property type="match status" value="1"/>
</dbReference>
<feature type="domain" description="C2H2-type" evidence="12">
    <location>
        <begin position="181"/>
        <end position="209"/>
    </location>
</feature>
<dbReference type="FunFam" id="3.30.160.60:FF:000630">
    <property type="entry name" value="Zinc finger protein 180"/>
    <property type="match status" value="1"/>
</dbReference>
<proteinExistence type="predicted"/>
<feature type="region of interest" description="Disordered" evidence="11">
    <location>
        <begin position="340"/>
        <end position="383"/>
    </location>
</feature>
<evidence type="ECO:0000313" key="13">
    <source>
        <dbReference type="EMBL" id="CAG2252484.1"/>
    </source>
</evidence>
<keyword evidence="8" id="KW-0804">Transcription</keyword>
<keyword evidence="2" id="KW-0479">Metal-binding</keyword>
<dbReference type="Pfam" id="PF12171">
    <property type="entry name" value="zf-C2H2_jaz"/>
    <property type="match status" value="1"/>
</dbReference>
<evidence type="ECO:0000256" key="1">
    <source>
        <dbReference type="ARBA" id="ARBA00004123"/>
    </source>
</evidence>
<accession>A0A8S3V575</accession>
<dbReference type="AlphaFoldDB" id="A0A8S3V575"/>
<keyword evidence="6" id="KW-0805">Transcription regulation</keyword>
<keyword evidence="9" id="KW-0539">Nucleus</keyword>
<dbReference type="GO" id="GO:0005634">
    <property type="term" value="C:nucleus"/>
    <property type="evidence" value="ECO:0007669"/>
    <property type="project" value="UniProtKB-SubCell"/>
</dbReference>
<keyword evidence="7" id="KW-0238">DNA-binding</keyword>
<feature type="domain" description="C2H2-type" evidence="12">
    <location>
        <begin position="238"/>
        <end position="265"/>
    </location>
</feature>
<name>A0A8S3V575_MYTED</name>
<dbReference type="InterPro" id="IPR036236">
    <property type="entry name" value="Znf_C2H2_sf"/>
</dbReference>
<dbReference type="FunFam" id="3.30.160.60:FF:000065">
    <property type="entry name" value="B-cell CLL/lymphoma 6, member B"/>
    <property type="match status" value="2"/>
</dbReference>
<dbReference type="PROSITE" id="PS00028">
    <property type="entry name" value="ZINC_FINGER_C2H2_1"/>
    <property type="match status" value="7"/>
</dbReference>
<dbReference type="Gene3D" id="3.30.160.60">
    <property type="entry name" value="Classic Zinc Finger"/>
    <property type="match status" value="8"/>
</dbReference>
<keyword evidence="5" id="KW-0862">Zinc</keyword>
<comment type="caution">
    <text evidence="13">The sequence shown here is derived from an EMBL/GenBank/DDBJ whole genome shotgun (WGS) entry which is preliminary data.</text>
</comment>